<dbReference type="PROSITE" id="PS50109">
    <property type="entry name" value="HIS_KIN"/>
    <property type="match status" value="1"/>
</dbReference>
<dbReference type="Gene3D" id="3.30.565.10">
    <property type="entry name" value="Histidine kinase-like ATPase, C-terminal domain"/>
    <property type="match status" value="1"/>
</dbReference>
<evidence type="ECO:0000256" key="6">
    <source>
        <dbReference type="ARBA" id="ARBA00023012"/>
    </source>
</evidence>
<name>A0A8J2ZTP5_9BACL</name>
<dbReference type="InterPro" id="IPR011712">
    <property type="entry name" value="Sig_transdc_His_kin_sub3_dim/P"/>
</dbReference>
<keyword evidence="6 7" id="KW-0902">Two-component regulatory system</keyword>
<dbReference type="InterPro" id="IPR050482">
    <property type="entry name" value="Sensor_HK_TwoCompSys"/>
</dbReference>
<keyword evidence="2 7" id="KW-0808">Transferase</keyword>
<dbReference type="GO" id="GO:0046983">
    <property type="term" value="F:protein dimerization activity"/>
    <property type="evidence" value="ECO:0007669"/>
    <property type="project" value="InterPro"/>
</dbReference>
<gene>
    <name evidence="10" type="primary">degS</name>
    <name evidence="10" type="ORF">GCM10007096_07420</name>
</gene>
<reference evidence="10" key="2">
    <citation type="submission" date="2020-09" db="EMBL/GenBank/DDBJ databases">
        <authorList>
            <person name="Sun Q."/>
            <person name="Zhou Y."/>
        </authorList>
    </citation>
    <scope>NUCLEOTIDE SEQUENCE</scope>
    <source>
        <strain evidence="10">CGMCC 1.12777</strain>
    </source>
</reference>
<accession>A0A8J2ZTP5</accession>
<dbReference type="InterPro" id="IPR036890">
    <property type="entry name" value="HATPase_C_sf"/>
</dbReference>
<evidence type="ECO:0000256" key="8">
    <source>
        <dbReference type="SAM" id="Coils"/>
    </source>
</evidence>
<dbReference type="Pfam" id="PF05384">
    <property type="entry name" value="DegS"/>
    <property type="match status" value="1"/>
</dbReference>
<dbReference type="EMBL" id="BMFV01000003">
    <property type="protein sequence ID" value="GGH76660.1"/>
    <property type="molecule type" value="Genomic_DNA"/>
</dbReference>
<sequence>MSSRSISNSSDHINTKLDGKRLDMILSEMVETVNKSKDQIFEIGEQSRSEYEQLVSELTIIKQETRDTVDYYDKLEKQAKLARVRLAEVSKHFQKYGESEIRAAYEKANAIQVELSIVEQQEKQLRTRRDDIERRIGSLKSTAEKAEKLAGQTSVVLDFLNGDLKKIGELVEDAKQKQAFGLKIIEAQEEERRRLSREIHDGPAQLLAHVLIGSEIVERVNRSKGPEESAKEIAKFRKTIRDALIDVRRIIYDLRPMSLDDLGLVPTLEKYLIRLKEQYPKIEILFKSVGAEERLPGKMEAALFRLVQEAVQNACKHASPQKVNVAIEFRSDKITLVIKDDGTGFDPKVQKDNTFGLLGMRERVDVLEGEMTLRSSNGNGTTLFIQIPILREGKNN</sequence>
<dbReference type="SUPFAM" id="SSF55874">
    <property type="entry name" value="ATPase domain of HSP90 chaperone/DNA topoisomerase II/histidine kinase"/>
    <property type="match status" value="1"/>
</dbReference>
<dbReference type="GO" id="GO:0016020">
    <property type="term" value="C:membrane"/>
    <property type="evidence" value="ECO:0007669"/>
    <property type="project" value="InterPro"/>
</dbReference>
<comment type="function">
    <text evidence="7">Member of the two-component regulatory system DegS/DegU, which plays an important role in the transition growth phase.</text>
</comment>
<feature type="domain" description="Histidine kinase" evidence="9">
    <location>
        <begin position="194"/>
        <end position="391"/>
    </location>
</feature>
<keyword evidence="3 7" id="KW-0547">Nucleotide-binding</keyword>
<dbReference type="InterPro" id="IPR003594">
    <property type="entry name" value="HATPase_dom"/>
</dbReference>
<dbReference type="GO" id="GO:0000155">
    <property type="term" value="F:phosphorelay sensor kinase activity"/>
    <property type="evidence" value="ECO:0007669"/>
    <property type="project" value="UniProtKB-UniRule"/>
</dbReference>
<evidence type="ECO:0000256" key="5">
    <source>
        <dbReference type="ARBA" id="ARBA00022840"/>
    </source>
</evidence>
<keyword evidence="11" id="KW-1185">Reference proteome</keyword>
<dbReference type="InterPro" id="IPR016381">
    <property type="entry name" value="Sig_transdc_His_kinase_DegS"/>
</dbReference>
<dbReference type="Gene3D" id="1.20.5.1930">
    <property type="match status" value="1"/>
</dbReference>
<keyword evidence="4 7" id="KW-0418">Kinase</keyword>
<dbReference type="SMART" id="SM00387">
    <property type="entry name" value="HATPase_c"/>
    <property type="match status" value="1"/>
</dbReference>
<evidence type="ECO:0000313" key="10">
    <source>
        <dbReference type="EMBL" id="GGH76660.1"/>
    </source>
</evidence>
<evidence type="ECO:0000256" key="3">
    <source>
        <dbReference type="ARBA" id="ARBA00022741"/>
    </source>
</evidence>
<dbReference type="RefSeq" id="WP_239541467.1">
    <property type="nucleotide sequence ID" value="NZ_BMFV01000003.1"/>
</dbReference>
<dbReference type="PANTHER" id="PTHR24421:SF55">
    <property type="entry name" value="SENSOR HISTIDINE KINASE YDFH"/>
    <property type="match status" value="1"/>
</dbReference>
<evidence type="ECO:0000256" key="2">
    <source>
        <dbReference type="ARBA" id="ARBA00022679"/>
    </source>
</evidence>
<dbReference type="Pfam" id="PF02518">
    <property type="entry name" value="HATPase_c"/>
    <property type="match status" value="1"/>
</dbReference>
<comment type="caution">
    <text evidence="10">The sequence shown here is derived from an EMBL/GenBank/DDBJ whole genome shotgun (WGS) entry which is preliminary data.</text>
</comment>
<comment type="catalytic activity">
    <reaction evidence="1 7">
        <text>ATP + protein L-histidine = ADP + protein N-phospho-L-histidine.</text>
        <dbReference type="EC" id="2.7.13.3"/>
    </reaction>
</comment>
<evidence type="ECO:0000256" key="7">
    <source>
        <dbReference type="PIRNR" id="PIRNR003169"/>
    </source>
</evidence>
<dbReference type="AlphaFoldDB" id="A0A8J2ZTP5"/>
<dbReference type="PIRSF" id="PIRSF003169">
    <property type="entry name" value="STHK_DegS"/>
    <property type="match status" value="1"/>
</dbReference>
<comment type="subcellular location">
    <subcellularLocation>
        <location evidence="7">Cytoplasm</location>
    </subcellularLocation>
</comment>
<evidence type="ECO:0000313" key="11">
    <source>
        <dbReference type="Proteomes" id="UP000656813"/>
    </source>
</evidence>
<dbReference type="GO" id="GO:0005737">
    <property type="term" value="C:cytoplasm"/>
    <property type="evidence" value="ECO:0007669"/>
    <property type="project" value="UniProtKB-SubCell"/>
</dbReference>
<proteinExistence type="predicted"/>
<dbReference type="InterPro" id="IPR008595">
    <property type="entry name" value="DegS"/>
</dbReference>
<keyword evidence="7" id="KW-0904">Protein phosphatase</keyword>
<keyword evidence="7" id="KW-0378">Hydrolase</keyword>
<keyword evidence="8" id="KW-0175">Coiled coil</keyword>
<evidence type="ECO:0000256" key="1">
    <source>
        <dbReference type="ARBA" id="ARBA00000085"/>
    </source>
</evidence>
<dbReference type="EC" id="2.7.13.3" evidence="7"/>
<dbReference type="GO" id="GO:0004721">
    <property type="term" value="F:phosphoprotein phosphatase activity"/>
    <property type="evidence" value="ECO:0007669"/>
    <property type="project" value="UniProtKB-UniRule"/>
</dbReference>
<organism evidence="10 11">
    <name type="scientific">Pullulanibacillus pueri</name>
    <dbReference type="NCBI Taxonomy" id="1437324"/>
    <lineage>
        <taxon>Bacteria</taxon>
        <taxon>Bacillati</taxon>
        <taxon>Bacillota</taxon>
        <taxon>Bacilli</taxon>
        <taxon>Bacillales</taxon>
        <taxon>Sporolactobacillaceae</taxon>
        <taxon>Pullulanibacillus</taxon>
    </lineage>
</organism>
<keyword evidence="7" id="KW-0963">Cytoplasm</keyword>
<evidence type="ECO:0000259" key="9">
    <source>
        <dbReference type="PROSITE" id="PS50109"/>
    </source>
</evidence>
<dbReference type="GO" id="GO:0005524">
    <property type="term" value="F:ATP binding"/>
    <property type="evidence" value="ECO:0007669"/>
    <property type="project" value="UniProtKB-UniRule"/>
</dbReference>
<reference evidence="10" key="1">
    <citation type="journal article" date="2014" name="Int. J. Syst. Evol. Microbiol.">
        <title>Complete genome sequence of Corynebacterium casei LMG S-19264T (=DSM 44701T), isolated from a smear-ripened cheese.</title>
        <authorList>
            <consortium name="US DOE Joint Genome Institute (JGI-PGF)"/>
            <person name="Walter F."/>
            <person name="Albersmeier A."/>
            <person name="Kalinowski J."/>
            <person name="Ruckert C."/>
        </authorList>
    </citation>
    <scope>NUCLEOTIDE SEQUENCE</scope>
    <source>
        <strain evidence="10">CGMCC 1.12777</strain>
    </source>
</reference>
<dbReference type="PANTHER" id="PTHR24421">
    <property type="entry name" value="NITRATE/NITRITE SENSOR PROTEIN NARX-RELATED"/>
    <property type="match status" value="1"/>
</dbReference>
<protein>
    <recommendedName>
        <fullName evidence="7">Signal transduction histidine-protein kinase/phosphatase DegS</fullName>
        <ecNumber evidence="7">2.7.13.3</ecNumber>
        <ecNumber evidence="7">3.1.3.-</ecNumber>
    </recommendedName>
</protein>
<dbReference type="Proteomes" id="UP000656813">
    <property type="component" value="Unassembled WGS sequence"/>
</dbReference>
<keyword evidence="5 7" id="KW-0067">ATP-binding</keyword>
<dbReference type="EC" id="3.1.3.-" evidence="7"/>
<feature type="coiled-coil region" evidence="8">
    <location>
        <begin position="72"/>
        <end position="177"/>
    </location>
</feature>
<dbReference type="InterPro" id="IPR005467">
    <property type="entry name" value="His_kinase_dom"/>
</dbReference>
<dbReference type="CDD" id="cd16917">
    <property type="entry name" value="HATPase_UhpB-NarQ-NarX-like"/>
    <property type="match status" value="1"/>
</dbReference>
<evidence type="ECO:0000256" key="4">
    <source>
        <dbReference type="ARBA" id="ARBA00022777"/>
    </source>
</evidence>
<dbReference type="Pfam" id="PF07730">
    <property type="entry name" value="HisKA_3"/>
    <property type="match status" value="1"/>
</dbReference>